<dbReference type="SUPFAM" id="SSF53756">
    <property type="entry name" value="UDP-Glycosyltransferase/glycogen phosphorylase"/>
    <property type="match status" value="1"/>
</dbReference>
<dbReference type="AlphaFoldDB" id="A0A1D2QS91"/>
<dbReference type="PANTHER" id="PTHR45947">
    <property type="entry name" value="SULFOQUINOVOSYL TRANSFERASE SQD2"/>
    <property type="match status" value="1"/>
</dbReference>
<dbReference type="Gene3D" id="3.40.50.2000">
    <property type="entry name" value="Glycogen Phosphorylase B"/>
    <property type="match status" value="1"/>
</dbReference>
<evidence type="ECO:0000259" key="1">
    <source>
        <dbReference type="Pfam" id="PF00534"/>
    </source>
</evidence>
<evidence type="ECO:0000313" key="2">
    <source>
        <dbReference type="EMBL" id="ODS24413.1"/>
    </source>
</evidence>
<name>A0A1D2QS91_9GAMM</name>
<evidence type="ECO:0000313" key="3">
    <source>
        <dbReference type="Proteomes" id="UP000242502"/>
    </source>
</evidence>
<dbReference type="Proteomes" id="UP000242502">
    <property type="component" value="Unassembled WGS sequence"/>
</dbReference>
<comment type="caution">
    <text evidence="2">The sequence shown here is derived from an EMBL/GenBank/DDBJ whole genome shotgun (WGS) entry which is preliminary data.</text>
</comment>
<gene>
    <name evidence="2" type="ORF">AB835_03695</name>
</gene>
<dbReference type="InterPro" id="IPR050194">
    <property type="entry name" value="Glycosyltransferase_grp1"/>
</dbReference>
<dbReference type="STRING" id="62101.AB835_03695"/>
<reference evidence="2 3" key="1">
    <citation type="journal article" date="2016" name="Appl. Environ. Microbiol.">
        <title>Lack of Overt Genome Reduction in the Bryostatin-Producing Bryozoan Symbiont "Candidatus Endobugula sertula".</title>
        <authorList>
            <person name="Miller I.J."/>
            <person name="Vanee N."/>
            <person name="Fong S.S."/>
            <person name="Lim-Fong G.E."/>
            <person name="Kwan J.C."/>
        </authorList>
    </citation>
    <scope>NUCLEOTIDE SEQUENCE [LARGE SCALE GENOMIC DNA]</scope>
    <source>
        <strain evidence="2">AB1-4</strain>
    </source>
</reference>
<sequence length="418" mass="47442">MKYLMVLMVPFYKVDNNVIACESAFAGHLKELLPRVLEWGTEIVVHAPAMTVEQYQKNKHHLAHIECEKEKIFYIESVPANLSRAAFLLKAPFQVWPAIWCAVKAANVVHSSVSKDIFKLFTIMSLLFAVIQGKKTICIMDIDHRNSAEMLYKTGKFSLKSYLLSKYLYNPLIGVQLRFVCRYCHLVLLKGRALVEDYGKGRKHVKNFFNAAHDLSFVLSEGRLAEKLAQYTETKKTISLVYFGRVVAYKGIDDMVKATALVAEQVGAEKTVSLTIIGAGDSKESLQQQVEYSQLSHLINFHDAMNYGQELFNELSTYDFLLAAPKSEDTPRSVFDAMACGLPIIAYDTYYYKDLESTGAVKTVPWLSVQAMADKIIELSNDHHMTKQLVSNAREFAANNTQEIWLNKRISWTKEFIS</sequence>
<accession>A0A1D2QS91</accession>
<organism evidence="2 3">
    <name type="scientific">Candidatus Endobugula sertula</name>
    <name type="common">Bugula neritina bacterial symbiont</name>
    <dbReference type="NCBI Taxonomy" id="62101"/>
    <lineage>
        <taxon>Bacteria</taxon>
        <taxon>Pseudomonadati</taxon>
        <taxon>Pseudomonadota</taxon>
        <taxon>Gammaproteobacteria</taxon>
        <taxon>Cellvibrionales</taxon>
        <taxon>Cellvibrionaceae</taxon>
        <taxon>Candidatus Endobugula</taxon>
    </lineage>
</organism>
<dbReference type="PANTHER" id="PTHR45947:SF3">
    <property type="entry name" value="SULFOQUINOVOSYL TRANSFERASE SQD2"/>
    <property type="match status" value="1"/>
</dbReference>
<dbReference type="Pfam" id="PF00534">
    <property type="entry name" value="Glycos_transf_1"/>
    <property type="match status" value="1"/>
</dbReference>
<feature type="domain" description="Glycosyl transferase family 1" evidence="1">
    <location>
        <begin position="229"/>
        <end position="395"/>
    </location>
</feature>
<dbReference type="EMBL" id="MDLC01000009">
    <property type="protein sequence ID" value="ODS24413.1"/>
    <property type="molecule type" value="Genomic_DNA"/>
</dbReference>
<dbReference type="InterPro" id="IPR001296">
    <property type="entry name" value="Glyco_trans_1"/>
</dbReference>
<proteinExistence type="predicted"/>
<dbReference type="GO" id="GO:0016757">
    <property type="term" value="F:glycosyltransferase activity"/>
    <property type="evidence" value="ECO:0007669"/>
    <property type="project" value="InterPro"/>
</dbReference>
<protein>
    <recommendedName>
        <fullName evidence="1">Glycosyl transferase family 1 domain-containing protein</fullName>
    </recommendedName>
</protein>